<gene>
    <name evidence="5" type="ORF">EK403_08330</name>
</gene>
<proteinExistence type="inferred from homology"/>
<evidence type="ECO:0000256" key="2">
    <source>
        <dbReference type="ARBA" id="ARBA00022723"/>
    </source>
</evidence>
<dbReference type="GO" id="GO:0046872">
    <property type="term" value="F:metal ion binding"/>
    <property type="evidence" value="ECO:0007669"/>
    <property type="project" value="UniProtKB-KW"/>
</dbReference>
<dbReference type="OrthoDB" id="9807509at2"/>
<comment type="similarity">
    <text evidence="1">Belongs to the DinB family.</text>
</comment>
<feature type="compositionally biased region" description="Basic residues" evidence="4">
    <location>
        <begin position="33"/>
        <end position="42"/>
    </location>
</feature>
<sequence length="226" mass="24808">MADPVVLRGRSIDAGTLWNCGKRAAYSAAPRTGKGRPSRRRRVPGDRLAVSEEEAPVPGRWTTFAGYNAWANARLYAAARALPPERLHEDAGAFFGSLLATLNHLLVADRIWMRRFTGGGDAPARLDAILHDDLHTLSAARIAEDRRISDWVASLSDDDLAGVLRYRRITAPDDIGQPLVEALAHFFNHQTHHRGQAHALVTRFGGRKAGPVLDLLVFQKEAVAAR</sequence>
<dbReference type="Proteomes" id="UP000289708">
    <property type="component" value="Unassembled WGS sequence"/>
</dbReference>
<evidence type="ECO:0000256" key="4">
    <source>
        <dbReference type="SAM" id="MobiDB-lite"/>
    </source>
</evidence>
<dbReference type="InterPro" id="IPR007837">
    <property type="entry name" value="DinB"/>
</dbReference>
<feature type="region of interest" description="Disordered" evidence="4">
    <location>
        <begin position="28"/>
        <end position="52"/>
    </location>
</feature>
<dbReference type="AlphaFoldDB" id="A0A4Q0MKK2"/>
<feature type="binding site" evidence="3">
    <location>
        <position position="104"/>
    </location>
    <ligand>
        <name>a divalent metal cation</name>
        <dbReference type="ChEBI" id="CHEBI:60240"/>
    </ligand>
</feature>
<organism evidence="5 6">
    <name type="scientific">Hansschlegelia zhihuaiae</name>
    <dbReference type="NCBI Taxonomy" id="405005"/>
    <lineage>
        <taxon>Bacteria</taxon>
        <taxon>Pseudomonadati</taxon>
        <taxon>Pseudomonadota</taxon>
        <taxon>Alphaproteobacteria</taxon>
        <taxon>Hyphomicrobiales</taxon>
        <taxon>Methylopilaceae</taxon>
        <taxon>Hansschlegelia</taxon>
    </lineage>
</organism>
<dbReference type="SUPFAM" id="SSF109854">
    <property type="entry name" value="DinB/YfiT-like putative metalloenzymes"/>
    <property type="match status" value="1"/>
</dbReference>
<dbReference type="InterPro" id="IPR034660">
    <property type="entry name" value="DinB/YfiT-like"/>
</dbReference>
<protein>
    <submittedName>
        <fullName evidence="5">Damage-inducible protein DinB</fullName>
    </submittedName>
</protein>
<dbReference type="PANTHER" id="PTHR37302:SF1">
    <property type="entry name" value="PROTEIN DINB"/>
    <property type="match status" value="1"/>
</dbReference>
<evidence type="ECO:0000256" key="3">
    <source>
        <dbReference type="PIRSR" id="PIRSR607837-1"/>
    </source>
</evidence>
<evidence type="ECO:0000313" key="5">
    <source>
        <dbReference type="EMBL" id="RXF73963.1"/>
    </source>
</evidence>
<accession>A0A4Q0MKK2</accession>
<feature type="binding site" evidence="3">
    <location>
        <position position="193"/>
    </location>
    <ligand>
        <name>a divalent metal cation</name>
        <dbReference type="ChEBI" id="CHEBI:60240"/>
    </ligand>
</feature>
<dbReference type="EMBL" id="RYFI01000006">
    <property type="protein sequence ID" value="RXF73963.1"/>
    <property type="molecule type" value="Genomic_DNA"/>
</dbReference>
<reference evidence="5 6" key="1">
    <citation type="submission" date="2018-12" db="EMBL/GenBank/DDBJ databases">
        <title>bacterium Hansschlegelia zhihuaiae S113.</title>
        <authorList>
            <person name="He J."/>
        </authorList>
    </citation>
    <scope>NUCLEOTIDE SEQUENCE [LARGE SCALE GENOMIC DNA]</scope>
    <source>
        <strain evidence="5 6">S 113</strain>
    </source>
</reference>
<feature type="binding site" evidence="3">
    <location>
        <position position="189"/>
    </location>
    <ligand>
        <name>a divalent metal cation</name>
        <dbReference type="ChEBI" id="CHEBI:60240"/>
    </ligand>
</feature>
<comment type="caution">
    <text evidence="5">The sequence shown here is derived from an EMBL/GenBank/DDBJ whole genome shotgun (WGS) entry which is preliminary data.</text>
</comment>
<evidence type="ECO:0000313" key="6">
    <source>
        <dbReference type="Proteomes" id="UP000289708"/>
    </source>
</evidence>
<keyword evidence="6" id="KW-1185">Reference proteome</keyword>
<dbReference type="Pfam" id="PF05163">
    <property type="entry name" value="DinB"/>
    <property type="match status" value="1"/>
</dbReference>
<evidence type="ECO:0000256" key="1">
    <source>
        <dbReference type="ARBA" id="ARBA00008635"/>
    </source>
</evidence>
<dbReference type="PANTHER" id="PTHR37302">
    <property type="entry name" value="SLR1116 PROTEIN"/>
    <property type="match status" value="1"/>
</dbReference>
<dbReference type="Gene3D" id="1.20.120.450">
    <property type="entry name" value="dinb family like domain"/>
    <property type="match status" value="1"/>
</dbReference>
<keyword evidence="2 3" id="KW-0479">Metal-binding</keyword>
<name>A0A4Q0MKK2_9HYPH</name>